<comment type="function">
    <text evidence="18 21">Catalyzes the transfer of a methyl group from methyl-cobalamin to homocysteine, yielding enzyme-bound cob(I)alamin and methionine. Subsequently, remethylates the cofactor using methyltetrahydrofolate.</text>
</comment>
<dbReference type="RefSeq" id="WP_345168582.1">
    <property type="nucleotide sequence ID" value="NZ_BAABGX010000003.1"/>
</dbReference>
<dbReference type="NCBIfam" id="TIGR02082">
    <property type="entry name" value="metH"/>
    <property type="match status" value="1"/>
</dbReference>
<dbReference type="Pfam" id="PF02607">
    <property type="entry name" value="B12-binding_2"/>
    <property type="match status" value="1"/>
</dbReference>
<dbReference type="PROSITE" id="PS50972">
    <property type="entry name" value="PTERIN_BINDING"/>
    <property type="match status" value="1"/>
</dbReference>
<evidence type="ECO:0000256" key="17">
    <source>
        <dbReference type="ARBA" id="ARBA00023285"/>
    </source>
</evidence>
<evidence type="ECO:0000256" key="9">
    <source>
        <dbReference type="ARBA" id="ARBA00022605"/>
    </source>
</evidence>
<dbReference type="SUPFAM" id="SSF56507">
    <property type="entry name" value="Methionine synthase activation domain-like"/>
    <property type="match status" value="1"/>
</dbReference>
<dbReference type="InterPro" id="IPR050554">
    <property type="entry name" value="Met_Synthase/Corrinoid"/>
</dbReference>
<dbReference type="SUPFAM" id="SSF51717">
    <property type="entry name" value="Dihydropteroate synthetase-like"/>
    <property type="match status" value="1"/>
</dbReference>
<dbReference type="PANTHER" id="PTHR45833">
    <property type="entry name" value="METHIONINE SYNTHASE"/>
    <property type="match status" value="1"/>
</dbReference>
<dbReference type="InterPro" id="IPR036589">
    <property type="entry name" value="HCY_dom_sf"/>
</dbReference>
<feature type="domain" description="B12-binding N-terminal" evidence="27">
    <location>
        <begin position="643"/>
        <end position="737"/>
    </location>
</feature>
<evidence type="ECO:0000256" key="16">
    <source>
        <dbReference type="ARBA" id="ARBA00023167"/>
    </source>
</evidence>
<dbReference type="CDD" id="cd00740">
    <property type="entry name" value="MeTr"/>
    <property type="match status" value="1"/>
</dbReference>
<feature type="binding site" evidence="22">
    <location>
        <position position="243"/>
    </location>
    <ligand>
        <name>Zn(2+)</name>
        <dbReference type="ChEBI" id="CHEBI:29105"/>
    </ligand>
</feature>
<dbReference type="EMBL" id="BAABGX010000003">
    <property type="protein sequence ID" value="GAA4313340.1"/>
    <property type="molecule type" value="Genomic_DNA"/>
</dbReference>
<comment type="domain">
    <text evidence="21">Modular enzyme with four functionally distinct domains. The isolated Hcy-binding domain catalyzes methyl transfer from free methylcobalamin to homocysteine. The Hcy-binding domain in association with the pterin-binding domain catalyzes the methylation of cob(I)alamin by methyltetrahydrofolate and the methylation of homocysteine. The B12-binding domain binds the cofactor. The AdoMet activation domain binds S-adenosyl-L-methionine. Under aerobic conditions cob(I)alamin can be converted to inactive cob(II)alamin. Reductive methylation by S-adenosyl-L-methionine and flavodoxin regenerates methylcobalamin.</text>
</comment>
<comment type="caution">
    <text evidence="28">The sequence shown here is derived from an EMBL/GenBank/DDBJ whole genome shotgun (WGS) entry which is preliminary data.</text>
</comment>
<dbReference type="PROSITE" id="PS51337">
    <property type="entry name" value="B12_BINDING_NTER"/>
    <property type="match status" value="1"/>
</dbReference>
<reference evidence="29" key="1">
    <citation type="journal article" date="2019" name="Int. J. Syst. Evol. Microbiol.">
        <title>The Global Catalogue of Microorganisms (GCM) 10K type strain sequencing project: providing services to taxonomists for standard genome sequencing and annotation.</title>
        <authorList>
            <consortium name="The Broad Institute Genomics Platform"/>
            <consortium name="The Broad Institute Genome Sequencing Center for Infectious Disease"/>
            <person name="Wu L."/>
            <person name="Ma J."/>
        </authorList>
    </citation>
    <scope>NUCLEOTIDE SEQUENCE [LARGE SCALE GENOMIC DNA]</scope>
    <source>
        <strain evidence="29">JCM 17917</strain>
    </source>
</reference>
<feature type="binding site" evidence="22">
    <location>
        <position position="307"/>
    </location>
    <ligand>
        <name>Zn(2+)</name>
        <dbReference type="ChEBI" id="CHEBI:29105"/>
    </ligand>
</feature>
<dbReference type="SMART" id="SM01018">
    <property type="entry name" value="B12-binding_2"/>
    <property type="match status" value="1"/>
</dbReference>
<keyword evidence="9 21" id="KW-0028">Amino-acid biosynthesis</keyword>
<evidence type="ECO:0000256" key="4">
    <source>
        <dbReference type="ARBA" id="ARBA00005178"/>
    </source>
</evidence>
<evidence type="ECO:0000259" key="24">
    <source>
        <dbReference type="PROSITE" id="PS50972"/>
    </source>
</evidence>
<evidence type="ECO:0000256" key="20">
    <source>
        <dbReference type="NCBIfam" id="TIGR02082"/>
    </source>
</evidence>
<feature type="domain" description="Pterin-binding" evidence="24">
    <location>
        <begin position="352"/>
        <end position="613"/>
    </location>
</feature>
<dbReference type="Pfam" id="PF02574">
    <property type="entry name" value="S-methyl_trans"/>
    <property type="match status" value="1"/>
</dbReference>
<dbReference type="PROSITE" id="PS51332">
    <property type="entry name" value="B12_BINDING"/>
    <property type="match status" value="1"/>
</dbReference>
<comment type="catalytic activity">
    <reaction evidence="1 21">
        <text>(6S)-5-methyl-5,6,7,8-tetrahydrofolate + L-homocysteine = (6S)-5,6,7,8-tetrahydrofolate + L-methionine</text>
        <dbReference type="Rhea" id="RHEA:11172"/>
        <dbReference type="ChEBI" id="CHEBI:18608"/>
        <dbReference type="ChEBI" id="CHEBI:57453"/>
        <dbReference type="ChEBI" id="CHEBI:57844"/>
        <dbReference type="ChEBI" id="CHEBI:58199"/>
        <dbReference type="EC" id="2.1.1.13"/>
    </reaction>
</comment>
<dbReference type="InterPro" id="IPR037010">
    <property type="entry name" value="VitB12-dep_Met_synth_activ_sf"/>
</dbReference>
<keyword evidence="12 21" id="KW-0949">S-adenosyl-L-methionine</keyword>
<evidence type="ECO:0000256" key="1">
    <source>
        <dbReference type="ARBA" id="ARBA00001700"/>
    </source>
</evidence>
<dbReference type="Gene3D" id="3.40.50.280">
    <property type="entry name" value="Cobalamin-binding domain"/>
    <property type="match status" value="1"/>
</dbReference>
<dbReference type="Pfam" id="PF02965">
    <property type="entry name" value="Met_synt_B12"/>
    <property type="match status" value="1"/>
</dbReference>
<accession>A0ABP8FY58</accession>
<proteinExistence type="inferred from homology"/>
<dbReference type="Gene3D" id="1.10.288.10">
    <property type="entry name" value="Cobalamin-dependent Methionine Synthase, domain 2"/>
    <property type="match status" value="1"/>
</dbReference>
<dbReference type="InterPro" id="IPR000489">
    <property type="entry name" value="Pterin-binding_dom"/>
</dbReference>
<dbReference type="InterPro" id="IPR006158">
    <property type="entry name" value="Cobalamin-bd"/>
</dbReference>
<comment type="similarity">
    <text evidence="5">Belongs to the vitamin-B12 dependent methionine synthase family.</text>
</comment>
<evidence type="ECO:0000256" key="5">
    <source>
        <dbReference type="ARBA" id="ARBA00010398"/>
    </source>
</evidence>
<evidence type="ECO:0000256" key="8">
    <source>
        <dbReference type="ARBA" id="ARBA00022603"/>
    </source>
</evidence>
<dbReference type="PANTHER" id="PTHR45833:SF1">
    <property type="entry name" value="METHIONINE SYNTHASE"/>
    <property type="match status" value="1"/>
</dbReference>
<keyword evidence="17 21" id="KW-0170">Cobalt</keyword>
<dbReference type="Gene3D" id="3.20.20.20">
    <property type="entry name" value="Dihydropteroate synthase-like"/>
    <property type="match status" value="1"/>
</dbReference>
<dbReference type="InterPro" id="IPR011005">
    <property type="entry name" value="Dihydropteroate_synth-like_sf"/>
</dbReference>
<dbReference type="SUPFAM" id="SSF47644">
    <property type="entry name" value="Methionine synthase domain"/>
    <property type="match status" value="1"/>
</dbReference>
<evidence type="ECO:0000256" key="19">
    <source>
        <dbReference type="ARBA" id="ARBA00031040"/>
    </source>
</evidence>
<dbReference type="InterPro" id="IPR003759">
    <property type="entry name" value="Cbl-bd_cap"/>
</dbReference>
<evidence type="ECO:0000256" key="7">
    <source>
        <dbReference type="ARBA" id="ARBA00013998"/>
    </source>
</evidence>
<feature type="domain" description="B12-binding" evidence="26">
    <location>
        <begin position="748"/>
        <end position="883"/>
    </location>
</feature>
<gene>
    <name evidence="28" type="primary">metH</name>
    <name evidence="28" type="ORF">GCM10023183_32970</name>
</gene>
<dbReference type="InterPro" id="IPR003726">
    <property type="entry name" value="HCY_dom"/>
</dbReference>
<evidence type="ECO:0000256" key="13">
    <source>
        <dbReference type="ARBA" id="ARBA00022723"/>
    </source>
</evidence>
<dbReference type="InterPro" id="IPR036594">
    <property type="entry name" value="Meth_synthase_dom"/>
</dbReference>
<dbReference type="CDD" id="cd02069">
    <property type="entry name" value="methionine_synthase_B12_BD"/>
    <property type="match status" value="1"/>
</dbReference>
<dbReference type="InterPro" id="IPR036724">
    <property type="entry name" value="Cobalamin-bd_sf"/>
</dbReference>
<keyword evidence="11 21" id="KW-0808">Transferase</keyword>
<name>A0ABP8FY58_9BACT</name>
<feature type="domain" description="AdoMet activation" evidence="25">
    <location>
        <begin position="899"/>
        <end position="1229"/>
    </location>
</feature>
<dbReference type="SUPFAM" id="SSF52242">
    <property type="entry name" value="Cobalamin (vitamin B12)-binding domain"/>
    <property type="match status" value="1"/>
</dbReference>
<dbReference type="InterPro" id="IPR011822">
    <property type="entry name" value="MetH"/>
</dbReference>
<evidence type="ECO:0000256" key="21">
    <source>
        <dbReference type="PIRNR" id="PIRNR000381"/>
    </source>
</evidence>
<evidence type="ECO:0000256" key="3">
    <source>
        <dbReference type="ARBA" id="ARBA00001956"/>
    </source>
</evidence>
<evidence type="ECO:0000256" key="22">
    <source>
        <dbReference type="PROSITE-ProRule" id="PRU00333"/>
    </source>
</evidence>
<evidence type="ECO:0000313" key="28">
    <source>
        <dbReference type="EMBL" id="GAA4313340.1"/>
    </source>
</evidence>
<dbReference type="PIRSF" id="PIRSF000381">
    <property type="entry name" value="MetH"/>
    <property type="match status" value="1"/>
</dbReference>
<organism evidence="28 29">
    <name type="scientific">Nibribacter koreensis</name>
    <dbReference type="NCBI Taxonomy" id="1084519"/>
    <lineage>
        <taxon>Bacteria</taxon>
        <taxon>Pseudomonadati</taxon>
        <taxon>Bacteroidota</taxon>
        <taxon>Cytophagia</taxon>
        <taxon>Cytophagales</taxon>
        <taxon>Hymenobacteraceae</taxon>
        <taxon>Nibribacter</taxon>
    </lineage>
</organism>
<dbReference type="NCBIfam" id="NF007024">
    <property type="entry name" value="PRK09490.1"/>
    <property type="match status" value="1"/>
</dbReference>
<evidence type="ECO:0000259" key="27">
    <source>
        <dbReference type="PROSITE" id="PS51337"/>
    </source>
</evidence>
<evidence type="ECO:0000256" key="15">
    <source>
        <dbReference type="ARBA" id="ARBA00022833"/>
    </source>
</evidence>
<evidence type="ECO:0000256" key="6">
    <source>
        <dbReference type="ARBA" id="ARBA00012032"/>
    </source>
</evidence>
<keyword evidence="8 21" id="KW-0489">Methyltransferase</keyword>
<keyword evidence="14" id="KW-0677">Repeat</keyword>
<evidence type="ECO:0000256" key="11">
    <source>
        <dbReference type="ARBA" id="ARBA00022679"/>
    </source>
</evidence>
<protein>
    <recommendedName>
        <fullName evidence="7 20">Methionine synthase</fullName>
        <ecNumber evidence="6 20">2.1.1.13</ecNumber>
    </recommendedName>
    <alternativeName>
        <fullName evidence="19 21">5-methyltetrahydrofolate--homocysteine methyltransferase</fullName>
    </alternativeName>
</protein>
<sequence length="1229" mass="136661">MTRIEEEVQKRILVLDGAMGTMIQRYNLQEEDYRGERFKNHPTDVKGNNDLLSLTQPHIIKEIHSQYFEAGADIAETNTFSGTSIAMADYQMEDLVYELNFESARIAREAADEWTAKTPDKPRFVAGAMGPTNRTASLSPDVNNPGYRAITFDELVDAYTEQIRGLVDGGVDVLLVETIFDTLNAKAALFAIDQYSQQTGKRLPIMVSGTITDASGRTLSGQTVEAFLYSVSHMPLLSVGFNCALGAKQLRPHLQSLDKASKFRISAYPNAGLPNAFGAYDETPEQMGEHIRDYLENNFVNIVGGCCGTTPPHIKVIAQIAQEFSPRPLPQLPAVPTYSGLEPLTVFEGSNFVNIGERTNVTGSKKFARLILNGEYEEALAIARQQVENGAQIIDVNMDEGMLDSEAAMTTFLNLIASEPDIARVPIMIDSSKWSVIEAGLKCVQGKAIVNSISLKEGEEKFKEVARKVRSYGAAVVVMAFDEQGQADNYERRIQICQRAYNILTKEVGFPPQDIIFDPNILTVATGMEEHNNYAVDFINATRWIKENLPGCKVSGGVSNISFSFRGNDPVREAMHSVFLYHAIKAGLDMGIVNAGMLEVYEEIPKDLLERVEDVLLNRRPDATERLVEFAETVKNKGKEIVRDEAWRNEPVQKRLTHALVKGLVEYIDQDVEEARHLYQKPLEVIEGPLMDGMNVVGDLFGEGKMFLPQVVKSARVMKKAVAYLLPFIEQEKERAAAAGDTSTRQTNGKILLATVKGDVHDIGKNIVGVVLACNNYEVIDLGVMTPIDKILETARQENVDVIGLSGLITPSLDEMVSVAREMERQNFQVPLLIGGATTSRAHTAVKIAPAYKGTVVHVLDASRSVPVVGNLLSPDNREKFALDMKAEYDEMREGYLSRQKEKKYLTLSQARANKLPIDWKAEDIYQPAKTGVTVFKGFPLEELVPYIDWTPFFQTWELHGRFPKLLEDPLIGSEATKLYADAQALLKRIVDQKLLTANGIVGLFPANSIGEDDIEVYANNERSEVLTTFRSLRQQGQKGPGVPNLALADFVAPKETELPDYVGGFAVTTGHGLEELLKEFAADHDDYHSIMAKALADRLAEAFAEKLHEIVRKELWAYEPEESLSNEELIKEKYQGIRPAPGYPACPDHTEKTTLFQLLDVEKHTGITLTESLAMYPTAAVSGMYFAHKQSRYFGLGKIEKDQVVDYAKRKGMTVEETERWLSPNLNY</sequence>
<evidence type="ECO:0000256" key="12">
    <source>
        <dbReference type="ARBA" id="ARBA00022691"/>
    </source>
</evidence>
<comment type="cofactor">
    <cofactor evidence="3 21">
        <name>methylcob(III)alamin</name>
        <dbReference type="ChEBI" id="CHEBI:28115"/>
    </cofactor>
</comment>
<dbReference type="Pfam" id="PF00809">
    <property type="entry name" value="Pterin_bind"/>
    <property type="match status" value="1"/>
</dbReference>
<dbReference type="PROSITE" id="PS50974">
    <property type="entry name" value="ADOMET_ACTIVATION"/>
    <property type="match status" value="1"/>
</dbReference>
<keyword evidence="10 21" id="KW-0846">Cobalamin</keyword>
<keyword evidence="29" id="KW-1185">Reference proteome</keyword>
<dbReference type="Gene3D" id="3.20.20.330">
    <property type="entry name" value="Homocysteine-binding-like domain"/>
    <property type="match status" value="1"/>
</dbReference>
<keyword evidence="16 21" id="KW-0486">Methionine biosynthesis</keyword>
<evidence type="ECO:0000259" key="25">
    <source>
        <dbReference type="PROSITE" id="PS50974"/>
    </source>
</evidence>
<comment type="cofactor">
    <cofactor evidence="2 21 22">
        <name>Zn(2+)</name>
        <dbReference type="ChEBI" id="CHEBI:29105"/>
    </cofactor>
</comment>
<feature type="domain" description="Hcy-binding" evidence="23">
    <location>
        <begin position="1"/>
        <end position="321"/>
    </location>
</feature>
<dbReference type="PROSITE" id="PS50970">
    <property type="entry name" value="HCY"/>
    <property type="match status" value="1"/>
</dbReference>
<comment type="pathway">
    <text evidence="4 21">Amino-acid biosynthesis; L-methionine biosynthesis via de novo pathway; L-methionine from L-homocysteine (MetH route): step 1/1.</text>
</comment>
<evidence type="ECO:0000256" key="14">
    <source>
        <dbReference type="ARBA" id="ARBA00022737"/>
    </source>
</evidence>
<dbReference type="Proteomes" id="UP001501844">
    <property type="component" value="Unassembled WGS sequence"/>
</dbReference>
<dbReference type="SUPFAM" id="SSF82282">
    <property type="entry name" value="Homocysteine S-methyltransferase"/>
    <property type="match status" value="1"/>
</dbReference>
<evidence type="ECO:0000259" key="26">
    <source>
        <dbReference type="PROSITE" id="PS51332"/>
    </source>
</evidence>
<dbReference type="Gene3D" id="1.10.1240.10">
    <property type="entry name" value="Methionine synthase domain"/>
    <property type="match status" value="1"/>
</dbReference>
<dbReference type="InterPro" id="IPR004223">
    <property type="entry name" value="VitB12-dep_Met_synth_activ_dom"/>
</dbReference>
<evidence type="ECO:0000313" key="29">
    <source>
        <dbReference type="Proteomes" id="UP001501844"/>
    </source>
</evidence>
<evidence type="ECO:0000256" key="10">
    <source>
        <dbReference type="ARBA" id="ARBA00022628"/>
    </source>
</evidence>
<dbReference type="InterPro" id="IPR033706">
    <property type="entry name" value="Met_synthase_B12-bd"/>
</dbReference>
<dbReference type="EC" id="2.1.1.13" evidence="6 20"/>
<dbReference type="Pfam" id="PF02310">
    <property type="entry name" value="B12-binding"/>
    <property type="match status" value="1"/>
</dbReference>
<dbReference type="Gene3D" id="3.10.196.10">
    <property type="entry name" value="Vitamin B12-dependent methionine synthase, activation domain"/>
    <property type="match status" value="1"/>
</dbReference>
<keyword evidence="13 21" id="KW-0479">Metal-binding</keyword>
<evidence type="ECO:0000259" key="23">
    <source>
        <dbReference type="PROSITE" id="PS50970"/>
    </source>
</evidence>
<evidence type="ECO:0000256" key="2">
    <source>
        <dbReference type="ARBA" id="ARBA00001947"/>
    </source>
</evidence>
<keyword evidence="15 21" id="KW-0862">Zinc</keyword>
<evidence type="ECO:0000256" key="18">
    <source>
        <dbReference type="ARBA" id="ARBA00025552"/>
    </source>
</evidence>
<feature type="binding site" evidence="22">
    <location>
        <position position="306"/>
    </location>
    <ligand>
        <name>Zn(2+)</name>
        <dbReference type="ChEBI" id="CHEBI:29105"/>
    </ligand>
</feature>